<proteinExistence type="predicted"/>
<dbReference type="EMBL" id="QRQO01000007">
    <property type="protein sequence ID" value="RHN15836.1"/>
    <property type="molecule type" value="Genomic_DNA"/>
</dbReference>
<evidence type="ECO:0000313" key="2">
    <source>
        <dbReference type="Proteomes" id="UP000283700"/>
    </source>
</evidence>
<comment type="caution">
    <text evidence="1">The sequence shown here is derived from an EMBL/GenBank/DDBJ whole genome shotgun (WGS) entry which is preliminary data.</text>
</comment>
<evidence type="ECO:0000313" key="1">
    <source>
        <dbReference type="EMBL" id="RHN15836.1"/>
    </source>
</evidence>
<organism evidence="1 2">
    <name type="scientific">Anaerobutyricum hallii</name>
    <dbReference type="NCBI Taxonomy" id="39488"/>
    <lineage>
        <taxon>Bacteria</taxon>
        <taxon>Bacillati</taxon>
        <taxon>Bacillota</taxon>
        <taxon>Clostridia</taxon>
        <taxon>Lachnospirales</taxon>
        <taxon>Lachnospiraceae</taxon>
        <taxon>Anaerobutyricum</taxon>
    </lineage>
</organism>
<protein>
    <submittedName>
        <fullName evidence="1">Uncharacterized protein</fullName>
    </submittedName>
</protein>
<dbReference type="AlphaFoldDB" id="A0A415UCK5"/>
<gene>
    <name evidence="1" type="ORF">DWZ29_03890</name>
</gene>
<reference evidence="1 2" key="1">
    <citation type="submission" date="2018-08" db="EMBL/GenBank/DDBJ databases">
        <title>A genome reference for cultivated species of the human gut microbiota.</title>
        <authorList>
            <person name="Zou Y."/>
            <person name="Xue W."/>
            <person name="Luo G."/>
        </authorList>
    </citation>
    <scope>NUCLEOTIDE SEQUENCE [LARGE SCALE GENOMIC DNA]</scope>
    <source>
        <strain evidence="1 2">AF31-17AC</strain>
    </source>
</reference>
<dbReference type="Proteomes" id="UP000283700">
    <property type="component" value="Unassembled WGS sequence"/>
</dbReference>
<accession>A0A415UCK5</accession>
<name>A0A415UCK5_9FIRM</name>
<sequence>MGLINEYLKKIKEAVYGEEVRDSIHDAIEQCYKDATGHPDSVAATVKEIREVSANLSKETADRKAEVGIERKRIDNLVKDTTDNVVEYKADNFLMSCKSDAQASTAETTLNVFKNISSKSENLGNFITISSDSKIQIKKSGLYSFDCKVQVTGVNASTGRQYARLKINDVQKNEYMISLVGETDEEFTNFIVSLNEGDTISFTGEADFDDTWITLYTTIHILDYDGKVKIPDITKEVSDIRVGVDGTTYDTAGAAVRGQIKGLTDIIDLTFALSSSVLKSTTFSVKTSRKLAIIIPEGVIVYYYYRPGTAVAYKYSEGKIQRFNLNAGEQQHFEIRRESKDITSKTYLELMLIPRIL</sequence>
<dbReference type="RefSeq" id="WP_118485718.1">
    <property type="nucleotide sequence ID" value="NZ_CAUAFF010000013.1"/>
</dbReference>